<evidence type="ECO:0000313" key="3">
    <source>
        <dbReference type="WBParaSite" id="ACRNAN_scaffold2064.g20867.t1"/>
    </source>
</evidence>
<evidence type="ECO:0000313" key="2">
    <source>
        <dbReference type="Proteomes" id="UP000887540"/>
    </source>
</evidence>
<dbReference type="AlphaFoldDB" id="A0A914D846"/>
<feature type="region of interest" description="Disordered" evidence="1">
    <location>
        <begin position="639"/>
        <end position="662"/>
    </location>
</feature>
<dbReference type="PANTHER" id="PTHR21575:SF12">
    <property type="entry name" value="PROTEIN HID1"/>
    <property type="match status" value="1"/>
</dbReference>
<dbReference type="GO" id="GO:0005797">
    <property type="term" value="C:Golgi medial cisterna"/>
    <property type="evidence" value="ECO:0007669"/>
    <property type="project" value="TreeGrafter"/>
</dbReference>
<name>A0A914D846_9BILA</name>
<dbReference type="Pfam" id="PF09742">
    <property type="entry name" value="Dymeclin"/>
    <property type="match status" value="1"/>
</dbReference>
<dbReference type="SUPFAM" id="SSF48371">
    <property type="entry name" value="ARM repeat"/>
    <property type="match status" value="1"/>
</dbReference>
<dbReference type="PANTHER" id="PTHR21575">
    <property type="entry name" value="PROTEIN HID1"/>
    <property type="match status" value="1"/>
</dbReference>
<sequence>MGNAETKGDFRKAVIDLTSKQSKIDDTAFWDQFWAAANATSAKDVFSMITAADVRSLRENSPNNLATLCSKAVEYLMKVRNNMVPAAEHKKTINCVRLLTRLIPFTFEDAEWRGYFWSPLPTSDSKIPMASSLLKALSDMLFCPNFTVTPLKQGNDALESLSILDSCEYIWQSGVGFTNKTTINAEHDSNRTEILKLLLTCFSELIYAPVSDENRMRWIQQFASADNRHVLPLFTSLLNVVCSYDPIGYGLPYNYLLVGDSREPLVQAALQVLIVIGYGLPYNYLLVGDSREPLVQAALQVLIVCLDRDNQPASEEMDNFFINYLSRLHREDDFDFMLKGITRLLNNPLQSSYLPNSIKKISFHQELLVLLWKCCEYNQKFMYYVLKTSDVLEILVPILYYINDSRTDPARVGLVHMGVFLILLLSGERNFGVRLNKPYTPRGTIDVQAFTGTHADLLIIVFHKIITTGNHRLQSLFDCLLTIVVNVSPYLKSLSMTAANKLVHLVEAFSTPWFLFSSPTNHHLVFFLLEVFNNIIQYQFDGNSNLIYTIIRKRQVFYQLANLSSDSVSIAKSLKNRKGKKESNIPTENPSTQPLSPEVLPRSSSPFAQGGNTNEAAANNPMAGLKSSLAETPQINAMTDRSADWSQTAANPEDSEGQEQWVPTTEWIESWKSKLPLQTIMRLLQVLVPQVEKICIDKGLTDESEILKFLQHGTLVGLLPVPHPILIRKYQANVATNHWFRTYMWGVNYLRNTDPPIWYDTEVNLFEIQRV</sequence>
<keyword evidence="2" id="KW-1185">Reference proteome</keyword>
<reference evidence="3" key="1">
    <citation type="submission" date="2022-11" db="UniProtKB">
        <authorList>
            <consortium name="WormBaseParasite"/>
        </authorList>
    </citation>
    <scope>IDENTIFICATION</scope>
</reference>
<proteinExistence type="predicted"/>
<dbReference type="Proteomes" id="UP000887540">
    <property type="component" value="Unplaced"/>
</dbReference>
<dbReference type="GO" id="GO:0016020">
    <property type="term" value="C:membrane"/>
    <property type="evidence" value="ECO:0007669"/>
    <property type="project" value="TreeGrafter"/>
</dbReference>
<dbReference type="GO" id="GO:0000138">
    <property type="term" value="C:Golgi trans cisterna"/>
    <property type="evidence" value="ECO:0007669"/>
    <property type="project" value="TreeGrafter"/>
</dbReference>
<dbReference type="InterPro" id="IPR016024">
    <property type="entry name" value="ARM-type_fold"/>
</dbReference>
<feature type="compositionally biased region" description="Polar residues" evidence="1">
    <location>
        <begin position="639"/>
        <end position="650"/>
    </location>
</feature>
<feature type="region of interest" description="Disordered" evidence="1">
    <location>
        <begin position="574"/>
        <end position="620"/>
    </location>
</feature>
<dbReference type="InterPro" id="IPR026705">
    <property type="entry name" value="Hid-1/Ecm30"/>
</dbReference>
<organism evidence="2 3">
    <name type="scientific">Acrobeloides nanus</name>
    <dbReference type="NCBI Taxonomy" id="290746"/>
    <lineage>
        <taxon>Eukaryota</taxon>
        <taxon>Metazoa</taxon>
        <taxon>Ecdysozoa</taxon>
        <taxon>Nematoda</taxon>
        <taxon>Chromadorea</taxon>
        <taxon>Rhabditida</taxon>
        <taxon>Tylenchina</taxon>
        <taxon>Cephalobomorpha</taxon>
        <taxon>Cephaloboidea</taxon>
        <taxon>Cephalobidae</taxon>
        <taxon>Acrobeloides</taxon>
    </lineage>
</organism>
<dbReference type="WBParaSite" id="ACRNAN_scaffold2064.g20867.t1">
    <property type="protein sequence ID" value="ACRNAN_scaffold2064.g20867.t1"/>
    <property type="gene ID" value="ACRNAN_scaffold2064.g20867"/>
</dbReference>
<evidence type="ECO:0000256" key="1">
    <source>
        <dbReference type="SAM" id="MobiDB-lite"/>
    </source>
</evidence>
<feature type="compositionally biased region" description="Polar residues" evidence="1">
    <location>
        <begin position="584"/>
        <end position="595"/>
    </location>
</feature>
<protein>
    <submittedName>
        <fullName evidence="3">Protein HID1</fullName>
    </submittedName>
</protein>
<accession>A0A914D846</accession>
<feature type="compositionally biased region" description="Polar residues" evidence="1">
    <location>
        <begin position="602"/>
        <end position="617"/>
    </location>
</feature>